<feature type="compositionally biased region" description="Basic and acidic residues" evidence="7">
    <location>
        <begin position="449"/>
        <end position="458"/>
    </location>
</feature>
<proteinExistence type="predicted"/>
<feature type="compositionally biased region" description="Acidic residues" evidence="7">
    <location>
        <begin position="1804"/>
        <end position="1817"/>
    </location>
</feature>
<feature type="region of interest" description="Disordered" evidence="7">
    <location>
        <begin position="946"/>
        <end position="973"/>
    </location>
</feature>
<dbReference type="GO" id="GO:0005737">
    <property type="term" value="C:cytoplasm"/>
    <property type="evidence" value="ECO:0007669"/>
    <property type="project" value="UniProtKB-SubCell"/>
</dbReference>
<evidence type="ECO:0000256" key="4">
    <source>
        <dbReference type="ARBA" id="ARBA00022737"/>
    </source>
</evidence>
<dbReference type="Proteomes" id="UP000780801">
    <property type="component" value="Unassembled WGS sequence"/>
</dbReference>
<feature type="compositionally biased region" description="Low complexity" evidence="7">
    <location>
        <begin position="48"/>
        <end position="71"/>
    </location>
</feature>
<keyword evidence="5 6" id="KW-0175">Coiled coil</keyword>
<dbReference type="PANTHER" id="PTHR46093:SF18">
    <property type="entry name" value="FIBRONECTIN TYPE-III DOMAIN-CONTAINING PROTEIN"/>
    <property type="match status" value="1"/>
</dbReference>
<dbReference type="Pfam" id="PF24681">
    <property type="entry name" value="Kelch_KLHDC2_KLHL20_DRC7"/>
    <property type="match status" value="1"/>
</dbReference>
<feature type="compositionally biased region" description="Basic and acidic residues" evidence="7">
    <location>
        <begin position="746"/>
        <end position="757"/>
    </location>
</feature>
<sequence length="1881" mass="206152">SSGQGGGYPDSAANNYASHPGHNANGGPRSPTNTSFPHNMHGNAANQAPPAHFASPPSSTPSSPTHMHSPHPGGPGGPSGPGGPGAPVPGMSPSASMLATPQLFWAQRRMLGTNPFPRFQHTTSVTTSGTDIFLFGGSQRGATKGDLFVIDSDFGGWDAMTGQCDDSMHVLHTGRREWNRPQLDGALPTPRHSHTGCSVGTIMYIFGGQIDGYYLDDIVAFDMKSITTNPRWDKIVPQTESPPARSGHCAGVFEGKLYIFGGADADYFYNDIWCFDPRALTWTPIPASGYLPSGRHGHACTVMDGTMYIFGGNSPDGTELNDAYAFKINERRWYLFQNIGPVASPRSGHTMCTIKDRIFVLGGESEQTKLEDSALIYFLETSKIRYPESNPHAIPPRQTSSVKAIPKRPMDGMPQSHHAQTTDTQLPGGYDPEKSPGKQHGYPNYNSADRPERPDRRNTQRAVSPVSHGHPNSGSNVSQLLNPQFGQRPMTTLGAPPPRSASSGFQKNDGTTPDYQMDGPSAAARRQTMRDDFQGEYGGALVAQNSNRRTMHQVPTAPAPTTILRVVNVSPEIPPRPAPARSHEEDDSGNTTAKANNDFVSPPTTPGAGGIVPSDLYSGGTVDNNSPGNDSPITSSYIPPPPPPGGSRPTQSTTATPSAGGQTPLPPSSTATSPPHGMHPSTSPLSASPAQTYGVSDKSVPISTSALSPGSSTPIPGPLDRMVSQNSIKSAERTTPTFSPGSGSSNDKDVSGLNREDQTDDSQGSKRAQLELEKLRKELSERESELARFRVRQDWLVAEVVLSRENGSKPYYEGNDSSSSSNDDNRRLSVIDLERALENGQMDDQQRKMTKTLLRVREELKSAKISIATQAHAASIKVKEAERIRTGALQEAAYLKAKLSAISNAQQDPGALARVETDRSADLEKRLTHALGDLENLEAQYTAQQESLEQERRLRSSAEDRSNGSALLAEQAQSAHERALAELALLHSRAAKAETESREYAAQLVESQAGFTGHQSHATNLLQKVATLKEQSDQQEKALEKVQMAYTTASERALRAETRYDELSDKVENLESVRLGLLGDVNRYKAESERLQSKVEELDSRWQISKDEVLTLRKLVEDGLGSFSPRGRAPERKHDSIAILSNVSRVSELEHELGSLKKLHAISQESASRSASELAEAMIEVSRLEQTSMQARVQTLAVQKQLSQERENGSQLRAELSKLEKDLESRTNELENNEVQLGLLKDVMRDKGIIAEDLVTEARFRGTGEYSTSLEQKVKQADARARSFEQEMEDTRLRLSKQVETSEAQRQLANQRSEKSTILLRKLKDDLEVTIREKDATEIELKTLLETHARCGEQSQDLDDLRDSLKEEEEERVRVLQARWEEERRGVKTRANGLQSRLVDSEMLSNELSQKIISLTERIQEVEAINETMSDELESAQRKSFDKRETSRQQEDQLKADVEKLVDEIHLIQDKLHEKERQLEDAFELNEQLETQLDRALETQAVAVNAASSASNSSQVLESQLKKAEQERNELLRQLQKTEESIRILEGDNSMLESRLLDSEKRVALLLENMQGTMSDNSHPVSPLNSDSIAGLHQQLSSHLEGKTLRDNSSPTSISPGQTSRRTSANSTVSNAQATAHRLISHVKNSSINNATSGIKNGNGINTVTSGSSGSLTKGSSTTQSSKGAMASAKYLHFYDEDDEEDREAEKHGQHGYGQAQSYLNSLRSLREESSNDDDMQPATQRDSMDSITRELELLKVPQHTYLPQGGYFDSHFSNSNSNSSNNKMSSYTSKTGEHKFYQHSEDSQDDIDDIDDDDDDNTHTAFTHSQKLTLPHLRKLSPSPAAAVAAGSTRAGAGTATATIAKNTPQYYERMIDEIESSRV</sequence>
<evidence type="ECO:0000313" key="9">
    <source>
        <dbReference type="Proteomes" id="UP000780801"/>
    </source>
</evidence>
<dbReference type="Gene3D" id="2.120.10.80">
    <property type="entry name" value="Kelch-type beta propeller"/>
    <property type="match status" value="1"/>
</dbReference>
<feature type="region of interest" description="Disordered" evidence="7">
    <location>
        <begin position="807"/>
        <end position="827"/>
    </location>
</feature>
<evidence type="ECO:0000256" key="7">
    <source>
        <dbReference type="SAM" id="MobiDB-lite"/>
    </source>
</evidence>
<comment type="subcellular location">
    <subcellularLocation>
        <location evidence="1">Cytoplasm</location>
    </subcellularLocation>
</comment>
<feature type="coiled-coil region" evidence="6">
    <location>
        <begin position="1267"/>
        <end position="1294"/>
    </location>
</feature>
<feature type="compositionally biased region" description="Polar residues" evidence="7">
    <location>
        <begin position="701"/>
        <end position="714"/>
    </location>
</feature>
<keyword evidence="2" id="KW-0880">Kelch repeat</keyword>
<comment type="caution">
    <text evidence="8">The sequence shown here is derived from an EMBL/GenBank/DDBJ whole genome shotgun (WGS) entry which is preliminary data.</text>
</comment>
<dbReference type="SUPFAM" id="SSF117281">
    <property type="entry name" value="Kelch motif"/>
    <property type="match status" value="1"/>
</dbReference>
<evidence type="ECO:0000256" key="2">
    <source>
        <dbReference type="ARBA" id="ARBA00022441"/>
    </source>
</evidence>
<feature type="region of interest" description="Disordered" evidence="7">
    <location>
        <begin position="1430"/>
        <end position="1452"/>
    </location>
</feature>
<feature type="compositionally biased region" description="Polar residues" evidence="7">
    <location>
        <begin position="470"/>
        <end position="485"/>
    </location>
</feature>
<keyword evidence="4" id="KW-0677">Repeat</keyword>
<dbReference type="InterPro" id="IPR015915">
    <property type="entry name" value="Kelch-typ_b-propeller"/>
</dbReference>
<keyword evidence="9" id="KW-1185">Reference proteome</keyword>
<name>A0A9P6FU00_9FUNG</name>
<dbReference type="OrthoDB" id="45365at2759"/>
<feature type="compositionally biased region" description="Low complexity" evidence="7">
    <location>
        <begin position="734"/>
        <end position="745"/>
    </location>
</feature>
<feature type="compositionally biased region" description="Basic and acidic residues" evidence="7">
    <location>
        <begin position="949"/>
        <end position="962"/>
    </location>
</feature>
<gene>
    <name evidence="8" type="primary">KEL2_2</name>
    <name evidence="8" type="ORF">BGW38_001275</name>
</gene>
<feature type="region of interest" description="Disordered" evidence="7">
    <location>
        <begin position="387"/>
        <end position="526"/>
    </location>
</feature>
<dbReference type="SMART" id="SM00612">
    <property type="entry name" value="Kelch"/>
    <property type="match status" value="3"/>
</dbReference>
<feature type="region of interest" description="Disordered" evidence="7">
    <location>
        <begin position="1601"/>
        <end position="1630"/>
    </location>
</feature>
<feature type="compositionally biased region" description="Polar residues" evidence="7">
    <location>
        <begin position="1607"/>
        <end position="1630"/>
    </location>
</feature>
<evidence type="ECO:0000313" key="8">
    <source>
        <dbReference type="EMBL" id="KAF9581632.1"/>
    </source>
</evidence>
<feature type="compositionally biased region" description="Polar residues" evidence="7">
    <location>
        <begin position="589"/>
        <end position="599"/>
    </location>
</feature>
<feature type="compositionally biased region" description="Polar residues" evidence="7">
    <location>
        <begin position="500"/>
        <end position="514"/>
    </location>
</feature>
<feature type="non-terminal residue" evidence="8">
    <location>
        <position position="1881"/>
    </location>
</feature>
<feature type="region of interest" description="Disordered" evidence="7">
    <location>
        <begin position="571"/>
        <end position="769"/>
    </location>
</feature>
<dbReference type="EMBL" id="JAABOA010001396">
    <property type="protein sequence ID" value="KAF9581632.1"/>
    <property type="molecule type" value="Genomic_DNA"/>
</dbReference>
<evidence type="ECO:0000256" key="6">
    <source>
        <dbReference type="SAM" id="Coils"/>
    </source>
</evidence>
<feature type="region of interest" description="Disordered" evidence="7">
    <location>
        <begin position="1799"/>
        <end position="1827"/>
    </location>
</feature>
<keyword evidence="3" id="KW-0963">Cytoplasm</keyword>
<organism evidence="8 9">
    <name type="scientific">Lunasporangiospora selenospora</name>
    <dbReference type="NCBI Taxonomy" id="979761"/>
    <lineage>
        <taxon>Eukaryota</taxon>
        <taxon>Fungi</taxon>
        <taxon>Fungi incertae sedis</taxon>
        <taxon>Mucoromycota</taxon>
        <taxon>Mortierellomycotina</taxon>
        <taxon>Mortierellomycetes</taxon>
        <taxon>Mortierellales</taxon>
        <taxon>Mortierellaceae</taxon>
        <taxon>Lunasporangiospora</taxon>
    </lineage>
</organism>
<evidence type="ECO:0000256" key="3">
    <source>
        <dbReference type="ARBA" id="ARBA00022490"/>
    </source>
</evidence>
<feature type="compositionally biased region" description="Gly residues" evidence="7">
    <location>
        <begin position="74"/>
        <end position="85"/>
    </location>
</feature>
<protein>
    <submittedName>
        <fullName evidence="8">Negative regulator of mitotic exit</fullName>
    </submittedName>
</protein>
<feature type="compositionally biased region" description="Basic and acidic residues" evidence="7">
    <location>
        <begin position="1435"/>
        <end position="1452"/>
    </location>
</feature>
<feature type="region of interest" description="Disordered" evidence="7">
    <location>
        <begin position="1651"/>
        <end position="1685"/>
    </location>
</feature>
<reference evidence="8" key="1">
    <citation type="journal article" date="2020" name="Fungal Divers.">
        <title>Resolving the Mortierellaceae phylogeny through synthesis of multi-gene phylogenetics and phylogenomics.</title>
        <authorList>
            <person name="Vandepol N."/>
            <person name="Liber J."/>
            <person name="Desiro A."/>
            <person name="Na H."/>
            <person name="Kennedy M."/>
            <person name="Barry K."/>
            <person name="Grigoriev I.V."/>
            <person name="Miller A.N."/>
            <person name="O'Donnell K."/>
            <person name="Stajich J.E."/>
            <person name="Bonito G."/>
        </authorList>
    </citation>
    <scope>NUCLEOTIDE SEQUENCE</scope>
    <source>
        <strain evidence="8">KOD1015</strain>
    </source>
</reference>
<evidence type="ECO:0000256" key="1">
    <source>
        <dbReference type="ARBA" id="ARBA00004496"/>
    </source>
</evidence>
<feature type="region of interest" description="Disordered" evidence="7">
    <location>
        <begin position="1"/>
        <end position="95"/>
    </location>
</feature>
<feature type="coiled-coil region" evidence="6">
    <location>
        <begin position="1320"/>
        <end position="1378"/>
    </location>
</feature>
<feature type="compositionally biased region" description="Polar residues" evidence="7">
    <location>
        <begin position="680"/>
        <end position="694"/>
    </location>
</feature>
<feature type="compositionally biased region" description="Polar residues" evidence="7">
    <location>
        <begin position="1651"/>
        <end position="1664"/>
    </location>
</feature>
<accession>A0A9P6FU00</accession>
<evidence type="ECO:0000256" key="5">
    <source>
        <dbReference type="ARBA" id="ARBA00023054"/>
    </source>
</evidence>
<dbReference type="FunFam" id="2.120.10.80:FF:000049">
    <property type="entry name" value="Cell polarity protein (Tea1)"/>
    <property type="match status" value="1"/>
</dbReference>
<dbReference type="PANTHER" id="PTHR46093">
    <property type="entry name" value="ACYL-COA-BINDING DOMAIN-CONTAINING PROTEIN 5"/>
    <property type="match status" value="1"/>
</dbReference>
<feature type="compositionally biased region" description="Low complexity" evidence="7">
    <location>
        <begin position="1665"/>
        <end position="1684"/>
    </location>
</feature>
<dbReference type="InterPro" id="IPR006652">
    <property type="entry name" value="Kelch_1"/>
</dbReference>
<feature type="coiled-coil region" evidence="6">
    <location>
        <begin position="1174"/>
        <end position="1236"/>
    </location>
</feature>